<sequence length="465" mass="55788">MSIAHLIKQFNLEHKIRGKKIWIDINDMMKQLIIDEDNKILSDLMENDTINVKSFGNKYYLHESKVKSIIKTLKTHPEHYNVHRIFDLNIKFTKQQEIETLAILYEHYRGEYHVHYQHPELEFRMDMCIVLELNQTGGLCIEIDENGHGKYDKKDHEDRQKILESCGYHFVRIKPGQYSDDQLIELVEREIKDYKLLHSVSIDVNILWNELKKNGIDKQFFDMISKSIVCDKKFCVDFDDIVEFIGYARKDVAKKLLIKRFRNEIDYVTIKKQDLEDRDDIYQIYTEKFQNDKSRNKIYIFLTKYSFYSFILQANTEKAKQIRAFVIEIYNKYHGLLMYFRKQNIKEQDTINTKNKEALELYKERQDKKLKNCRDTKNREIKDLKATNNNFKKMNNEQRETILHLNHNLDSSKITNDKLNKELIKFKKNINTNTLDIKDLMNGELNKTNIKKIMNKLNKIIILTN</sequence>
<protein>
    <recommendedName>
        <fullName evidence="4">Bro-N domain-containing protein</fullName>
    </recommendedName>
</protein>
<evidence type="ECO:0008006" key="4">
    <source>
        <dbReference type="Google" id="ProtNLM"/>
    </source>
</evidence>
<accession>A0ABM7NRT5</accession>
<dbReference type="RefSeq" id="YP_010841480.1">
    <property type="nucleotide sequence ID" value="NC_079139.1"/>
</dbReference>
<feature type="coiled-coil region" evidence="1">
    <location>
        <begin position="374"/>
        <end position="401"/>
    </location>
</feature>
<dbReference type="Proteomes" id="UP001321479">
    <property type="component" value="Segment"/>
</dbReference>
<organism evidence="2 3">
    <name type="scientific">Cotonvirus japonicus</name>
    <dbReference type="NCBI Taxonomy" id="2811091"/>
    <lineage>
        <taxon>Viruses</taxon>
        <taxon>Varidnaviria</taxon>
        <taxon>Bamfordvirae</taxon>
        <taxon>Nucleocytoviricota</taxon>
        <taxon>Megaviricetes</taxon>
        <taxon>Imitervirales</taxon>
        <taxon>Mimiviridae</taxon>
        <taxon>Megamimivirinae</taxon>
        <taxon>Cotonvirus</taxon>
        <taxon>Cotonvirus japonicum</taxon>
    </lineage>
</organism>
<name>A0ABM7NRT5_9VIRU</name>
<evidence type="ECO:0000256" key="1">
    <source>
        <dbReference type="SAM" id="Coils"/>
    </source>
</evidence>
<evidence type="ECO:0000313" key="3">
    <source>
        <dbReference type="Proteomes" id="UP001321479"/>
    </source>
</evidence>
<keyword evidence="3" id="KW-1185">Reference proteome</keyword>
<dbReference type="GeneID" id="80558077"/>
<dbReference type="EMBL" id="AP024483">
    <property type="protein sequence ID" value="BCS82872.1"/>
    <property type="molecule type" value="Genomic_DNA"/>
</dbReference>
<keyword evidence="1" id="KW-0175">Coiled coil</keyword>
<reference evidence="2 3" key="1">
    <citation type="submission" date="2021-02" db="EMBL/GenBank/DDBJ databases">
        <title>Cotonvirus japonicus, which uses Golgi apparatus of host cells for its virion factory, phylogenetically links tailed tupanvirus and icosahedral mimivirus.</title>
        <authorList>
            <person name="Takahashi H."/>
            <person name="Fukaya S."/>
            <person name="Song C."/>
            <person name="Murata K."/>
            <person name="Takemura M."/>
        </authorList>
    </citation>
    <scope>NUCLEOTIDE SEQUENCE [LARGE SCALE GENOMIC DNA]</scope>
</reference>
<evidence type="ECO:0000313" key="2">
    <source>
        <dbReference type="EMBL" id="BCS82872.1"/>
    </source>
</evidence>
<proteinExistence type="predicted"/>